<dbReference type="EMBL" id="MKHE01000004">
    <property type="protein sequence ID" value="OWK16432.1"/>
    <property type="molecule type" value="Genomic_DNA"/>
</dbReference>
<evidence type="ECO:0000313" key="2">
    <source>
        <dbReference type="Proteomes" id="UP000242450"/>
    </source>
</evidence>
<dbReference type="Proteomes" id="UP000242450">
    <property type="component" value="Chromosome 4"/>
</dbReference>
<sequence>MGTAGGCSPGTAHRPCSAVGSLVLWKV</sequence>
<accession>A0A212DE25</accession>
<protein>
    <submittedName>
        <fullName evidence="1">Uncharacterized protein</fullName>
    </submittedName>
</protein>
<name>A0A212DE25_CEREH</name>
<keyword evidence="2" id="KW-1185">Reference proteome</keyword>
<dbReference type="AlphaFoldDB" id="A0A212DE25"/>
<proteinExistence type="predicted"/>
<gene>
    <name evidence="1" type="ORF">Celaphus_00003975</name>
</gene>
<evidence type="ECO:0000313" key="1">
    <source>
        <dbReference type="EMBL" id="OWK16432.1"/>
    </source>
</evidence>
<comment type="caution">
    <text evidence="1">The sequence shown here is derived from an EMBL/GenBank/DDBJ whole genome shotgun (WGS) entry which is preliminary data.</text>
</comment>
<reference evidence="1 2" key="1">
    <citation type="journal article" date="2018" name="Mol. Genet. Genomics">
        <title>The red deer Cervus elaphus genome CerEla1.0: sequencing, annotating, genes, and chromosomes.</title>
        <authorList>
            <person name="Bana N.A."/>
            <person name="Nyiri A."/>
            <person name="Nagy J."/>
            <person name="Frank K."/>
            <person name="Nagy T."/>
            <person name="Steger V."/>
            <person name="Schiller M."/>
            <person name="Lakatos P."/>
            <person name="Sugar L."/>
            <person name="Horn P."/>
            <person name="Barta E."/>
            <person name="Orosz L."/>
        </authorList>
    </citation>
    <scope>NUCLEOTIDE SEQUENCE [LARGE SCALE GENOMIC DNA]</scope>
    <source>
        <strain evidence="1">Hungarian</strain>
    </source>
</reference>
<organism evidence="1 2">
    <name type="scientific">Cervus elaphus hippelaphus</name>
    <name type="common">European red deer</name>
    <dbReference type="NCBI Taxonomy" id="46360"/>
    <lineage>
        <taxon>Eukaryota</taxon>
        <taxon>Metazoa</taxon>
        <taxon>Chordata</taxon>
        <taxon>Craniata</taxon>
        <taxon>Vertebrata</taxon>
        <taxon>Euteleostomi</taxon>
        <taxon>Mammalia</taxon>
        <taxon>Eutheria</taxon>
        <taxon>Laurasiatheria</taxon>
        <taxon>Artiodactyla</taxon>
        <taxon>Ruminantia</taxon>
        <taxon>Pecora</taxon>
        <taxon>Cervidae</taxon>
        <taxon>Cervinae</taxon>
        <taxon>Cervus</taxon>
    </lineage>
</organism>